<dbReference type="GO" id="GO:0005794">
    <property type="term" value="C:Golgi apparatus"/>
    <property type="evidence" value="ECO:0007669"/>
    <property type="project" value="UniProtKB-ARBA"/>
</dbReference>
<dbReference type="InterPro" id="IPR032817">
    <property type="entry name" value="Mon2_C"/>
</dbReference>
<evidence type="ECO:0000256" key="2">
    <source>
        <dbReference type="ARBA" id="ARBA00022448"/>
    </source>
</evidence>
<evidence type="ECO:0000256" key="3">
    <source>
        <dbReference type="ARBA" id="ARBA00022927"/>
    </source>
</evidence>
<dbReference type="OrthoDB" id="294853at2759"/>
<proteinExistence type="inferred from homology"/>
<reference evidence="9" key="2">
    <citation type="submission" date="2015-01" db="EMBL/GenBank/DDBJ databases">
        <title>Evolutionary Origins and Diversification of the Mycorrhizal Mutualists.</title>
        <authorList>
            <consortium name="DOE Joint Genome Institute"/>
            <consortium name="Mycorrhizal Genomics Consortium"/>
            <person name="Kohler A."/>
            <person name="Kuo A."/>
            <person name="Nagy L.G."/>
            <person name="Floudas D."/>
            <person name="Copeland A."/>
            <person name="Barry K.W."/>
            <person name="Cichocki N."/>
            <person name="Veneault-Fourrey C."/>
            <person name="LaButti K."/>
            <person name="Lindquist E.A."/>
            <person name="Lipzen A."/>
            <person name="Lundell T."/>
            <person name="Morin E."/>
            <person name="Murat C."/>
            <person name="Riley R."/>
            <person name="Ohm R."/>
            <person name="Sun H."/>
            <person name="Tunlid A."/>
            <person name="Henrissat B."/>
            <person name="Grigoriev I.V."/>
            <person name="Hibbett D.S."/>
            <person name="Martin F."/>
        </authorList>
    </citation>
    <scope>NUCLEOTIDE SEQUENCE [LARGE SCALE GENOMIC DNA]</scope>
    <source>
        <strain evidence="9">h7</strain>
    </source>
</reference>
<feature type="compositionally biased region" description="Low complexity" evidence="4">
    <location>
        <begin position="1613"/>
        <end position="1623"/>
    </location>
</feature>
<dbReference type="EMBL" id="KN831774">
    <property type="protein sequence ID" value="KIM43954.1"/>
    <property type="molecule type" value="Genomic_DNA"/>
</dbReference>
<gene>
    <name evidence="8" type="ORF">M413DRAFT_443021</name>
</gene>
<protein>
    <recommendedName>
        <fullName evidence="10">Protein MON2 homolog</fullName>
    </recommendedName>
</protein>
<evidence type="ECO:0000256" key="4">
    <source>
        <dbReference type="SAM" id="MobiDB-lite"/>
    </source>
</evidence>
<dbReference type="PANTHER" id="PTHR10663">
    <property type="entry name" value="GUANYL-NUCLEOTIDE EXCHANGE FACTOR"/>
    <property type="match status" value="1"/>
</dbReference>
<evidence type="ECO:0008006" key="10">
    <source>
        <dbReference type="Google" id="ProtNLM"/>
    </source>
</evidence>
<feature type="compositionally biased region" description="Low complexity" evidence="4">
    <location>
        <begin position="1576"/>
        <end position="1601"/>
    </location>
</feature>
<sequence>MSSLAFLVTELQSLASETRRKHPEIREAAEKSLAILRASPEQANANLASDGPQSEDLLRPVFMGCATKNAKVVAISLGSLQRLISLKAVPQSAVPRIINIMSDAMSQGVDIQLRILQTLVSLVPNFPAIHGDLLGDALLLCFKLQESRIAVVSSTAAATLRQLVMFVVDKMVLEDRIAESEEIPASNRTEVQLPDGTTTLLGPSAKDAFSVFEDLCLLANSEKPYFLKLESLHKTFALELIESVLTNYHELFRKHSELILLLRHHLCPLLLKSLSDRPQFPLLLRCTRVVFLLLKKFSLELETEVEVFLMMLIRLIGEDTTEAPDQQHHIHPSKPLWMRVLAMEIMRGLCSDSELIRNMWNRYDAQDTGSKAVSSLITALKRLITEKPALLGVGGQMGGVGVQAESTSSLGTSGPTSAAAYGLDMAGRVASATVSTASGMIGAGGGGLSLQTSSMKLQCIDQLDKADAPAIPDSYIYLLAVQCIISLCEGFASFSGPIYSALAIQRPRAAGDALVRAPPALNLGSLPQNEQTHHLRIVQSVIAQAWPALLAALSFIIATNLSDELFVDVLASYQALTNVSGMLGLTTPRDAFFTSLSKFAVPTRVVSSLESWVDHPPVQTPPSATAALSEGLGLGGPSQPPGLSERNMACLKVLLGCALFLAGSLGESWYAILEALQNADGVLTMMAKTGTHASGGSRKSLLGGVQPSRSVSGSQTASSSGVPIVKHPLLSDLDVDTMQLSVQKLFDSSKNLEDSAFRDFISALCKLSSEMVGMQTSEVIPVNGTESGEDGSGFLGVSNRSQDNIIHRRRVSGIYIPKNLRAGDFGISKLGGVAMQNIHRLIYRSPDIAWNTTTSHLLMIIRLPFAPQAIRIQSAKVLDEILLVVPRNLSGSSDLQGDVQRRVINVLAEQVVPDSMLPLHQQTSTSVELRRMGLETLHQILQGAGHTLVVGWETIFQMLGSVCRSSIPASSSSSSAIPSGRNNSIDSISGPPALAVRTKPIPLGLGNPTEKSYNGLVKIAFQSLTLVCDSVSSLSPEHLRLCISTLGQFGHQADTNIALTAAASLLWSVSDAIQSKRKNVDEEPEYSELWMFLLLEVLGLCTDPRAEVRDGAIQTLFRTMQLYGATLSSETWEQCIWKVIFPLLDAVTREIRNLTDPKQEYEQGVEHAWDESKILALVSIGSIFSDFLVAKIMILDSFMKAWDVFVGHIQETILIDNRSVSPPALRCLEKGIKAFSAAEGVLRVRVMESLDRVWEAMDMLSSSATKRYSSPVDLENSPHQPFTQEGLVAYVDVIQSTRKTSRTMDGKEWDLQRLTRLMMILKAVLTYPHSPDYRPDIDNLPPVQAIVMDTITNIDLDVLGSPSLVMRDLADYSTLPFLAAIDVQPHPRTQQPQTPQKRITYIALSKRTMPMLVELFFRFKDSVDVYVDRTLESVLSAYSIPVKLKYDCPAPSKFGKDPPLWKTATNCFLSVVKECTTQMTSMGEQIPDERIEGIWRQILDVFRGGILADCSVAETFPLDVQEAEENFDLALIASLEIDVLPHLGGPRIPDDLVSQLGKILERGSTVYELEEENTSRSRQPRSPSSISPSSSSSSRTPTSISVKTPTSRAKAAPPSLSHSPPSSVIRMDVGMSYADLGSTDFGNMVPRERFSYWCFDLLFLICSDVTRDQEDSRRRLAALSLSSLLNRCRTTLVGYVADEALRGNLPFPRAKEEQLLYVLRKILGLRLWPGSLWAALSDNPTQHCLTQPALVPNLSSSPPKEPTPQELISDSIKRSTVAHLFHFYPVLCEIASIPRKSPSGWFAHDSGDTSHAKKRPVNGSHSGVLEKESTGNIGVKELDARMLARECLKEIGREMGISP</sequence>
<comment type="similarity">
    <text evidence="1">Belongs to the MON2 family.</text>
</comment>
<evidence type="ECO:0000259" key="6">
    <source>
        <dbReference type="Pfam" id="PF16206"/>
    </source>
</evidence>
<dbReference type="Pfam" id="PF16213">
    <property type="entry name" value="DCB"/>
    <property type="match status" value="1"/>
</dbReference>
<dbReference type="InterPro" id="IPR032691">
    <property type="entry name" value="Mon2/Sec7/BIG1-like_HUS"/>
</dbReference>
<dbReference type="Pfam" id="PF16206">
    <property type="entry name" value="Mon2_C"/>
    <property type="match status" value="2"/>
</dbReference>
<dbReference type="Proteomes" id="UP000053424">
    <property type="component" value="Unassembled WGS sequence"/>
</dbReference>
<feature type="region of interest" description="Disordered" evidence="4">
    <location>
        <begin position="1805"/>
        <end position="1826"/>
    </location>
</feature>
<feature type="compositionally biased region" description="Low complexity" evidence="4">
    <location>
        <begin position="708"/>
        <end position="720"/>
    </location>
</feature>
<dbReference type="HOGENOM" id="CLU_001169_1_0_1"/>
<keyword evidence="9" id="KW-1185">Reference proteome</keyword>
<keyword evidence="2" id="KW-0813">Transport</keyword>
<evidence type="ECO:0000256" key="1">
    <source>
        <dbReference type="ARBA" id="ARBA00008144"/>
    </source>
</evidence>
<keyword evidence="3" id="KW-0653">Protein transport</keyword>
<dbReference type="SUPFAM" id="SSF48371">
    <property type="entry name" value="ARM repeat"/>
    <property type="match status" value="1"/>
</dbReference>
<feature type="region of interest" description="Disordered" evidence="4">
    <location>
        <begin position="691"/>
        <end position="721"/>
    </location>
</feature>
<dbReference type="Pfam" id="PF12783">
    <property type="entry name" value="Sec7-like_HUS"/>
    <property type="match status" value="1"/>
</dbReference>
<dbReference type="STRING" id="686832.A0A0C3CII1"/>
<feature type="region of interest" description="Disordered" evidence="4">
    <location>
        <begin position="1567"/>
        <end position="1623"/>
    </location>
</feature>
<dbReference type="InterPro" id="IPR032629">
    <property type="entry name" value="DCB_dom"/>
</dbReference>
<dbReference type="InterPro" id="IPR016024">
    <property type="entry name" value="ARM-type_fold"/>
</dbReference>
<evidence type="ECO:0000259" key="5">
    <source>
        <dbReference type="Pfam" id="PF12783"/>
    </source>
</evidence>
<dbReference type="PANTHER" id="PTHR10663:SF333">
    <property type="entry name" value="PROTEIN MON2 HOMOLOG"/>
    <property type="match status" value="1"/>
</dbReference>
<accession>A0A0C3CII1</accession>
<reference evidence="8 9" key="1">
    <citation type="submission" date="2014-04" db="EMBL/GenBank/DDBJ databases">
        <authorList>
            <consortium name="DOE Joint Genome Institute"/>
            <person name="Kuo A."/>
            <person name="Gay G."/>
            <person name="Dore J."/>
            <person name="Kohler A."/>
            <person name="Nagy L.G."/>
            <person name="Floudas D."/>
            <person name="Copeland A."/>
            <person name="Barry K.W."/>
            <person name="Cichocki N."/>
            <person name="Veneault-Fourrey C."/>
            <person name="LaButti K."/>
            <person name="Lindquist E.A."/>
            <person name="Lipzen A."/>
            <person name="Lundell T."/>
            <person name="Morin E."/>
            <person name="Murat C."/>
            <person name="Sun H."/>
            <person name="Tunlid A."/>
            <person name="Henrissat B."/>
            <person name="Grigoriev I.V."/>
            <person name="Hibbett D.S."/>
            <person name="Martin F."/>
            <person name="Nordberg H.P."/>
            <person name="Cantor M.N."/>
            <person name="Hua S.X."/>
        </authorList>
    </citation>
    <scope>NUCLEOTIDE SEQUENCE [LARGE SCALE GENOMIC DNA]</scope>
    <source>
        <strain evidence="9">h7</strain>
    </source>
</reference>
<evidence type="ECO:0000313" key="9">
    <source>
        <dbReference type="Proteomes" id="UP000053424"/>
    </source>
</evidence>
<dbReference type="GO" id="GO:0015031">
    <property type="term" value="P:protein transport"/>
    <property type="evidence" value="ECO:0007669"/>
    <property type="project" value="UniProtKB-KW"/>
</dbReference>
<evidence type="ECO:0000313" key="8">
    <source>
        <dbReference type="EMBL" id="KIM43954.1"/>
    </source>
</evidence>
<feature type="domain" description="Mon2 C-terminal" evidence="6">
    <location>
        <begin position="1083"/>
        <end position="1236"/>
    </location>
</feature>
<organism evidence="8 9">
    <name type="scientific">Hebeloma cylindrosporum</name>
    <dbReference type="NCBI Taxonomy" id="76867"/>
    <lineage>
        <taxon>Eukaryota</taxon>
        <taxon>Fungi</taxon>
        <taxon>Dikarya</taxon>
        <taxon>Basidiomycota</taxon>
        <taxon>Agaricomycotina</taxon>
        <taxon>Agaricomycetes</taxon>
        <taxon>Agaricomycetidae</taxon>
        <taxon>Agaricales</taxon>
        <taxon>Agaricineae</taxon>
        <taxon>Hymenogastraceae</taxon>
        <taxon>Hebeloma</taxon>
    </lineage>
</organism>
<feature type="domain" description="Mon2 C-terminal" evidence="6">
    <location>
        <begin position="1399"/>
        <end position="1565"/>
    </location>
</feature>
<feature type="domain" description="Mon2/Sec7/BIG1-like dimerisation and cyclophilin-binding" evidence="7">
    <location>
        <begin position="4"/>
        <end position="175"/>
    </location>
</feature>
<evidence type="ECO:0000259" key="7">
    <source>
        <dbReference type="Pfam" id="PF16213"/>
    </source>
</evidence>
<feature type="domain" description="Mon2/Sec7/BIG1-like HUS" evidence="5">
    <location>
        <begin position="205"/>
        <end position="368"/>
    </location>
</feature>
<name>A0A0C3CII1_HEBCY</name>